<dbReference type="Proteomes" id="UP001374535">
    <property type="component" value="Chromosome 2"/>
</dbReference>
<organism evidence="2 3">
    <name type="scientific">Vigna mungo</name>
    <name type="common">Black gram</name>
    <name type="synonym">Phaseolus mungo</name>
    <dbReference type="NCBI Taxonomy" id="3915"/>
    <lineage>
        <taxon>Eukaryota</taxon>
        <taxon>Viridiplantae</taxon>
        <taxon>Streptophyta</taxon>
        <taxon>Embryophyta</taxon>
        <taxon>Tracheophyta</taxon>
        <taxon>Spermatophyta</taxon>
        <taxon>Magnoliopsida</taxon>
        <taxon>eudicotyledons</taxon>
        <taxon>Gunneridae</taxon>
        <taxon>Pentapetalae</taxon>
        <taxon>rosids</taxon>
        <taxon>fabids</taxon>
        <taxon>Fabales</taxon>
        <taxon>Fabaceae</taxon>
        <taxon>Papilionoideae</taxon>
        <taxon>50 kb inversion clade</taxon>
        <taxon>NPAAA clade</taxon>
        <taxon>indigoferoid/millettioid clade</taxon>
        <taxon>Phaseoleae</taxon>
        <taxon>Vigna</taxon>
    </lineage>
</organism>
<evidence type="ECO:0000313" key="3">
    <source>
        <dbReference type="Proteomes" id="UP001374535"/>
    </source>
</evidence>
<protein>
    <submittedName>
        <fullName evidence="2">Uncharacterized protein</fullName>
    </submittedName>
</protein>
<sequence>MLDFLADIYRRICFRRKFRQTIGLNISEGFRPPVKATEGLWAPVRGQEINFNIYEIHFPSSTEPRCECTSLPSQSECFFVDGKYYRSLVGSSVSVFFGANVVVLVALVIIGSLTKTLVVGAGCWLRDKGEGSVVFFCRLSWQVIQRLSKRMSEIADRPLTCGGDYAPAFYVTFARIMPCFGWKFSNSDEVIAFPPTLFASSWALADNKENKQIQIKY</sequence>
<dbReference type="EMBL" id="CP144699">
    <property type="protein sequence ID" value="WVZ20711.1"/>
    <property type="molecule type" value="Genomic_DNA"/>
</dbReference>
<accession>A0AAQ3P2D9</accession>
<dbReference type="AlphaFoldDB" id="A0AAQ3P2D9"/>
<keyword evidence="1" id="KW-1133">Transmembrane helix</keyword>
<keyword evidence="1" id="KW-0812">Transmembrane</keyword>
<proteinExistence type="predicted"/>
<feature type="transmembrane region" description="Helical" evidence="1">
    <location>
        <begin position="93"/>
        <end position="113"/>
    </location>
</feature>
<reference evidence="2 3" key="1">
    <citation type="journal article" date="2023" name="Life. Sci Alliance">
        <title>Evolutionary insights into 3D genome organization and epigenetic landscape of Vigna mungo.</title>
        <authorList>
            <person name="Junaid A."/>
            <person name="Singh B."/>
            <person name="Bhatia S."/>
        </authorList>
    </citation>
    <scope>NUCLEOTIDE SEQUENCE [LARGE SCALE GENOMIC DNA]</scope>
    <source>
        <strain evidence="2">Urdbean</strain>
    </source>
</reference>
<evidence type="ECO:0000313" key="2">
    <source>
        <dbReference type="EMBL" id="WVZ20711.1"/>
    </source>
</evidence>
<evidence type="ECO:0000256" key="1">
    <source>
        <dbReference type="SAM" id="Phobius"/>
    </source>
</evidence>
<name>A0AAQ3P2D9_VIGMU</name>
<gene>
    <name evidence="2" type="ORF">V8G54_008033</name>
</gene>
<keyword evidence="3" id="KW-1185">Reference proteome</keyword>
<keyword evidence="1" id="KW-0472">Membrane</keyword>